<reference evidence="3" key="3">
    <citation type="submission" date="2015-06" db="UniProtKB">
        <authorList>
            <consortium name="EnsemblMetazoa"/>
        </authorList>
    </citation>
    <scope>IDENTIFICATION</scope>
</reference>
<name>R7UBW9_CAPTE</name>
<proteinExistence type="predicted"/>
<gene>
    <name evidence="2" type="ORF">CAPTEDRAFT_202163</name>
</gene>
<evidence type="ECO:0000313" key="4">
    <source>
        <dbReference type="Proteomes" id="UP000014760"/>
    </source>
</evidence>
<feature type="domain" description="UspA" evidence="1">
    <location>
        <begin position="9"/>
        <end position="179"/>
    </location>
</feature>
<dbReference type="SUPFAM" id="SSF52402">
    <property type="entry name" value="Adenine nucleotide alpha hydrolases-like"/>
    <property type="match status" value="1"/>
</dbReference>
<dbReference type="OMA" id="KAKAICQ"/>
<dbReference type="InterPro" id="IPR006015">
    <property type="entry name" value="Universal_stress_UspA"/>
</dbReference>
<protein>
    <recommendedName>
        <fullName evidence="1">UspA domain-containing protein</fullName>
    </recommendedName>
</protein>
<reference evidence="4" key="1">
    <citation type="submission" date="2012-12" db="EMBL/GenBank/DDBJ databases">
        <authorList>
            <person name="Hellsten U."/>
            <person name="Grimwood J."/>
            <person name="Chapman J.A."/>
            <person name="Shapiro H."/>
            <person name="Aerts A."/>
            <person name="Otillar R.P."/>
            <person name="Terry A.Y."/>
            <person name="Boore J.L."/>
            <person name="Simakov O."/>
            <person name="Marletaz F."/>
            <person name="Cho S.-J."/>
            <person name="Edsinger-Gonzales E."/>
            <person name="Havlak P."/>
            <person name="Kuo D.-H."/>
            <person name="Larsson T."/>
            <person name="Lv J."/>
            <person name="Arendt D."/>
            <person name="Savage R."/>
            <person name="Osoegawa K."/>
            <person name="de Jong P."/>
            <person name="Lindberg D.R."/>
            <person name="Seaver E.C."/>
            <person name="Weisblat D.A."/>
            <person name="Putnam N.H."/>
            <person name="Grigoriev I.V."/>
            <person name="Rokhsar D.S."/>
        </authorList>
    </citation>
    <scope>NUCLEOTIDE SEQUENCE</scope>
    <source>
        <strain evidence="4">I ESC-2004</strain>
    </source>
</reference>
<dbReference type="PRINTS" id="PR01438">
    <property type="entry name" value="UNVRSLSTRESS"/>
</dbReference>
<dbReference type="EMBL" id="AMQN01001834">
    <property type="status" value="NOT_ANNOTATED_CDS"/>
    <property type="molecule type" value="Genomic_DNA"/>
</dbReference>
<dbReference type="Pfam" id="PF00582">
    <property type="entry name" value="Usp"/>
    <property type="match status" value="1"/>
</dbReference>
<dbReference type="InterPro" id="IPR014729">
    <property type="entry name" value="Rossmann-like_a/b/a_fold"/>
</dbReference>
<dbReference type="PANTHER" id="PTHR46989">
    <property type="entry name" value="USP DOMAIN-CONTAINING PROTEIN"/>
    <property type="match status" value="1"/>
</dbReference>
<dbReference type="OrthoDB" id="843225at2759"/>
<evidence type="ECO:0000259" key="1">
    <source>
        <dbReference type="Pfam" id="PF00582"/>
    </source>
</evidence>
<sequence length="187" mass="21432">MACGDGERRVVALAVDSSEYAEYAFDWFAKYFHRPEHEVILVHIAEGFDITKARYAKYLHRQPNEIVCLHVPERFDMQKAQKEMARSGSMKEATEKQYSKITELEERFQHKMRQHNMRGTVLSVPSKTPGQTILETAREEKAFCIVMGTRGRSAIKKAILGSVSDHLIKNADIPVIVVRKRKDEVAP</sequence>
<reference evidence="2 4" key="2">
    <citation type="journal article" date="2013" name="Nature">
        <title>Insights into bilaterian evolution from three spiralian genomes.</title>
        <authorList>
            <person name="Simakov O."/>
            <person name="Marletaz F."/>
            <person name="Cho S.J."/>
            <person name="Edsinger-Gonzales E."/>
            <person name="Havlak P."/>
            <person name="Hellsten U."/>
            <person name="Kuo D.H."/>
            <person name="Larsson T."/>
            <person name="Lv J."/>
            <person name="Arendt D."/>
            <person name="Savage R."/>
            <person name="Osoegawa K."/>
            <person name="de Jong P."/>
            <person name="Grimwood J."/>
            <person name="Chapman J.A."/>
            <person name="Shapiro H."/>
            <person name="Aerts A."/>
            <person name="Otillar R.P."/>
            <person name="Terry A.Y."/>
            <person name="Boore J.L."/>
            <person name="Grigoriev I.V."/>
            <person name="Lindberg D.R."/>
            <person name="Seaver E.C."/>
            <person name="Weisblat D.A."/>
            <person name="Putnam N.H."/>
            <person name="Rokhsar D.S."/>
        </authorList>
    </citation>
    <scope>NUCLEOTIDE SEQUENCE</scope>
    <source>
        <strain evidence="2 4">I ESC-2004</strain>
    </source>
</reference>
<dbReference type="EMBL" id="KB305766">
    <property type="protein sequence ID" value="ELU00767.1"/>
    <property type="molecule type" value="Genomic_DNA"/>
</dbReference>
<organism evidence="2">
    <name type="scientific">Capitella teleta</name>
    <name type="common">Polychaete worm</name>
    <dbReference type="NCBI Taxonomy" id="283909"/>
    <lineage>
        <taxon>Eukaryota</taxon>
        <taxon>Metazoa</taxon>
        <taxon>Spiralia</taxon>
        <taxon>Lophotrochozoa</taxon>
        <taxon>Annelida</taxon>
        <taxon>Polychaeta</taxon>
        <taxon>Sedentaria</taxon>
        <taxon>Scolecida</taxon>
        <taxon>Capitellidae</taxon>
        <taxon>Capitella</taxon>
    </lineage>
</organism>
<keyword evidence="4" id="KW-1185">Reference proteome</keyword>
<dbReference type="AlphaFoldDB" id="R7UBW9"/>
<dbReference type="Proteomes" id="UP000014760">
    <property type="component" value="Unassembled WGS sequence"/>
</dbReference>
<accession>R7UBW9</accession>
<dbReference type="InterPro" id="IPR006016">
    <property type="entry name" value="UspA"/>
</dbReference>
<dbReference type="Gene3D" id="3.40.50.620">
    <property type="entry name" value="HUPs"/>
    <property type="match status" value="1"/>
</dbReference>
<dbReference type="EnsemblMetazoa" id="CapteT202163">
    <property type="protein sequence ID" value="CapteP202163"/>
    <property type="gene ID" value="CapteG202163"/>
</dbReference>
<evidence type="ECO:0000313" key="3">
    <source>
        <dbReference type="EnsemblMetazoa" id="CapteP202163"/>
    </source>
</evidence>
<dbReference type="PANTHER" id="PTHR46989:SF3">
    <property type="entry name" value="USPA DOMAIN-CONTAINING PROTEIN"/>
    <property type="match status" value="1"/>
</dbReference>
<dbReference type="HOGENOM" id="CLU_049301_9_2_1"/>
<evidence type="ECO:0000313" key="2">
    <source>
        <dbReference type="EMBL" id="ELU00767.1"/>
    </source>
</evidence>
<dbReference type="CDD" id="cd23659">
    <property type="entry name" value="USP_At3g01520-like"/>
    <property type="match status" value="1"/>
</dbReference>